<proteinExistence type="predicted"/>
<protein>
    <submittedName>
        <fullName evidence="1">Uncharacterized protein</fullName>
    </submittedName>
</protein>
<accession>A0ABR2NE62</accession>
<sequence length="88" mass="9538">MNVEVDVGHPLEVIMDENVVSDMHVMASVKEVTHFQIMLNTVSHTVVKVASPAEASVLKDNNVRVGARLIRAISTKGNCEAKVKAVTK</sequence>
<evidence type="ECO:0000313" key="1">
    <source>
        <dbReference type="EMBL" id="KAK8974458.1"/>
    </source>
</evidence>
<dbReference type="Proteomes" id="UP001396334">
    <property type="component" value="Unassembled WGS sequence"/>
</dbReference>
<organism evidence="1 2">
    <name type="scientific">Hibiscus sabdariffa</name>
    <name type="common">roselle</name>
    <dbReference type="NCBI Taxonomy" id="183260"/>
    <lineage>
        <taxon>Eukaryota</taxon>
        <taxon>Viridiplantae</taxon>
        <taxon>Streptophyta</taxon>
        <taxon>Embryophyta</taxon>
        <taxon>Tracheophyta</taxon>
        <taxon>Spermatophyta</taxon>
        <taxon>Magnoliopsida</taxon>
        <taxon>eudicotyledons</taxon>
        <taxon>Gunneridae</taxon>
        <taxon>Pentapetalae</taxon>
        <taxon>rosids</taxon>
        <taxon>malvids</taxon>
        <taxon>Malvales</taxon>
        <taxon>Malvaceae</taxon>
        <taxon>Malvoideae</taxon>
        <taxon>Hibiscus</taxon>
    </lineage>
</organism>
<comment type="caution">
    <text evidence="1">The sequence shown here is derived from an EMBL/GenBank/DDBJ whole genome shotgun (WGS) entry which is preliminary data.</text>
</comment>
<gene>
    <name evidence="1" type="ORF">V6N11_000630</name>
</gene>
<reference evidence="1 2" key="1">
    <citation type="journal article" date="2024" name="G3 (Bethesda)">
        <title>Genome assembly of Hibiscus sabdariffa L. provides insights into metabolisms of medicinal natural products.</title>
        <authorList>
            <person name="Kim T."/>
        </authorList>
    </citation>
    <scope>NUCLEOTIDE SEQUENCE [LARGE SCALE GENOMIC DNA]</scope>
    <source>
        <strain evidence="1">TK-2024</strain>
        <tissue evidence="1">Old leaves</tissue>
    </source>
</reference>
<dbReference type="EMBL" id="JBBPBN010000167">
    <property type="protein sequence ID" value="KAK8974458.1"/>
    <property type="molecule type" value="Genomic_DNA"/>
</dbReference>
<evidence type="ECO:0000313" key="2">
    <source>
        <dbReference type="Proteomes" id="UP001396334"/>
    </source>
</evidence>
<name>A0ABR2NE62_9ROSI</name>
<keyword evidence="2" id="KW-1185">Reference proteome</keyword>